<feature type="region of interest" description="Disordered" evidence="1">
    <location>
        <begin position="78"/>
        <end position="107"/>
    </location>
</feature>
<accession>A0A915Q1B8</accession>
<keyword evidence="2" id="KW-1185">Reference proteome</keyword>
<organism evidence="2 3">
    <name type="scientific">Setaria digitata</name>
    <dbReference type="NCBI Taxonomy" id="48799"/>
    <lineage>
        <taxon>Eukaryota</taxon>
        <taxon>Metazoa</taxon>
        <taxon>Ecdysozoa</taxon>
        <taxon>Nematoda</taxon>
        <taxon>Chromadorea</taxon>
        <taxon>Rhabditida</taxon>
        <taxon>Spirurina</taxon>
        <taxon>Spiruromorpha</taxon>
        <taxon>Filarioidea</taxon>
        <taxon>Setariidae</taxon>
        <taxon>Setaria</taxon>
    </lineage>
</organism>
<sequence>MPFHLSLLNYNYQQKANFWQFKIKAKKLVLFGCGPEMLERQEGVKCVGTVLFLLVTGSGKKRETMFPEDPGLKIMEKSRESGGQDVLGNRRGVGRRNSEGKSGSDAFYKGRVPSIAQRVGERLDDRERIDVTLTGCCDAVASAAVVVVSSKVGA</sequence>
<dbReference type="WBParaSite" id="sdigi.contig44.g2786.t1">
    <property type="protein sequence ID" value="sdigi.contig44.g2786.t1"/>
    <property type="gene ID" value="sdigi.contig44.g2786"/>
</dbReference>
<protein>
    <submittedName>
        <fullName evidence="3">Uncharacterized protein</fullName>
    </submittedName>
</protein>
<dbReference type="Proteomes" id="UP000887581">
    <property type="component" value="Unplaced"/>
</dbReference>
<dbReference type="AlphaFoldDB" id="A0A915Q1B8"/>
<reference evidence="3" key="1">
    <citation type="submission" date="2022-11" db="UniProtKB">
        <authorList>
            <consortium name="WormBaseParasite"/>
        </authorList>
    </citation>
    <scope>IDENTIFICATION</scope>
</reference>
<evidence type="ECO:0000256" key="1">
    <source>
        <dbReference type="SAM" id="MobiDB-lite"/>
    </source>
</evidence>
<evidence type="ECO:0000313" key="3">
    <source>
        <dbReference type="WBParaSite" id="sdigi.contig44.g2786.t1"/>
    </source>
</evidence>
<proteinExistence type="predicted"/>
<evidence type="ECO:0000313" key="2">
    <source>
        <dbReference type="Proteomes" id="UP000887581"/>
    </source>
</evidence>
<name>A0A915Q1B8_9BILA</name>